<comment type="caution">
    <text evidence="3">The sequence shown here is derived from an EMBL/GenBank/DDBJ whole genome shotgun (WGS) entry which is preliminary data.</text>
</comment>
<dbReference type="Gene3D" id="3.40.30.10">
    <property type="entry name" value="Glutaredoxin"/>
    <property type="match status" value="1"/>
</dbReference>
<keyword evidence="1" id="KW-0732">Signal</keyword>
<feature type="chain" id="PRO_5045745079" description="Thioredoxin domain-containing protein" evidence="1">
    <location>
        <begin position="18"/>
        <end position="165"/>
    </location>
</feature>
<dbReference type="InterPro" id="IPR017937">
    <property type="entry name" value="Thioredoxin_CS"/>
</dbReference>
<accession>A0ABN8RGA5</accession>
<dbReference type="Pfam" id="PF00085">
    <property type="entry name" value="Thioredoxin"/>
    <property type="match status" value="1"/>
</dbReference>
<gene>
    <name evidence="3" type="ORF">PLOB_00019993</name>
</gene>
<evidence type="ECO:0000313" key="4">
    <source>
        <dbReference type="Proteomes" id="UP001159405"/>
    </source>
</evidence>
<dbReference type="EMBL" id="CALNXK010000232">
    <property type="protein sequence ID" value="CAH3177938.1"/>
    <property type="molecule type" value="Genomic_DNA"/>
</dbReference>
<dbReference type="CDD" id="cd02961">
    <property type="entry name" value="PDI_a_family"/>
    <property type="match status" value="1"/>
</dbReference>
<evidence type="ECO:0000313" key="3">
    <source>
        <dbReference type="EMBL" id="CAH3177938.1"/>
    </source>
</evidence>
<organism evidence="3 4">
    <name type="scientific">Porites lobata</name>
    <dbReference type="NCBI Taxonomy" id="104759"/>
    <lineage>
        <taxon>Eukaryota</taxon>
        <taxon>Metazoa</taxon>
        <taxon>Cnidaria</taxon>
        <taxon>Anthozoa</taxon>
        <taxon>Hexacorallia</taxon>
        <taxon>Scleractinia</taxon>
        <taxon>Fungiina</taxon>
        <taxon>Poritidae</taxon>
        <taxon>Porites</taxon>
    </lineage>
</organism>
<feature type="signal peptide" evidence="1">
    <location>
        <begin position="1"/>
        <end position="17"/>
    </location>
</feature>
<protein>
    <recommendedName>
        <fullName evidence="2">Thioredoxin domain-containing protein</fullName>
    </recommendedName>
</protein>
<dbReference type="PANTHER" id="PTHR45815:SF3">
    <property type="entry name" value="PROTEIN DISULFIDE-ISOMERASE A6"/>
    <property type="match status" value="1"/>
</dbReference>
<dbReference type="Proteomes" id="UP001159405">
    <property type="component" value="Unassembled WGS sequence"/>
</dbReference>
<dbReference type="InterPro" id="IPR013766">
    <property type="entry name" value="Thioredoxin_domain"/>
</dbReference>
<dbReference type="PROSITE" id="PS00194">
    <property type="entry name" value="THIOREDOXIN_1"/>
    <property type="match status" value="1"/>
</dbReference>
<dbReference type="InterPro" id="IPR036249">
    <property type="entry name" value="Thioredoxin-like_sf"/>
</dbReference>
<feature type="domain" description="Thioredoxin" evidence="2">
    <location>
        <begin position="7"/>
        <end position="133"/>
    </location>
</feature>
<evidence type="ECO:0000256" key="1">
    <source>
        <dbReference type="SAM" id="SignalP"/>
    </source>
</evidence>
<sequence length="165" mass="18218">MKTLLALVVFLTAVAESLETGGGQDINELTDATFNSFLSVSKLAIVDFYAPWCPHCQKFAPIYKEVAKKAQSLRLDVFFAKVNCAATGKSVCKTLNVRFLPTVRVFHDGKPLGDYNGERKEGALLEFLQKASSSPNELKLTMSDAINNKIPSDVTPWNHEKAKHN</sequence>
<proteinExistence type="predicted"/>
<dbReference type="PROSITE" id="PS51352">
    <property type="entry name" value="THIOREDOXIN_2"/>
    <property type="match status" value="1"/>
</dbReference>
<name>A0ABN8RGA5_9CNID</name>
<dbReference type="PRINTS" id="PR00421">
    <property type="entry name" value="THIOREDOXIN"/>
</dbReference>
<dbReference type="SUPFAM" id="SSF52833">
    <property type="entry name" value="Thioredoxin-like"/>
    <property type="match status" value="1"/>
</dbReference>
<evidence type="ECO:0000259" key="2">
    <source>
        <dbReference type="PROSITE" id="PS51352"/>
    </source>
</evidence>
<reference evidence="3 4" key="1">
    <citation type="submission" date="2022-05" db="EMBL/GenBank/DDBJ databases">
        <authorList>
            <consortium name="Genoscope - CEA"/>
            <person name="William W."/>
        </authorList>
    </citation>
    <scope>NUCLEOTIDE SEQUENCE [LARGE SCALE GENOMIC DNA]</scope>
</reference>
<dbReference type="PANTHER" id="PTHR45815">
    <property type="entry name" value="PROTEIN DISULFIDE-ISOMERASE A6"/>
    <property type="match status" value="1"/>
</dbReference>
<keyword evidence="4" id="KW-1185">Reference proteome</keyword>